<reference evidence="1 2" key="1">
    <citation type="submission" date="2015-12" db="EMBL/GenBank/DDBJ databases">
        <title>Dictyostelia acquired genes for synthesis and detection of signals that induce cell-type specialization by lateral gene transfer from prokaryotes.</title>
        <authorList>
            <person name="Gloeckner G."/>
            <person name="Schaap P."/>
        </authorList>
    </citation>
    <scope>NUCLEOTIDE SEQUENCE [LARGE SCALE GENOMIC DNA]</scope>
    <source>
        <strain evidence="1 2">TK</strain>
    </source>
</reference>
<evidence type="ECO:0000313" key="1">
    <source>
        <dbReference type="EMBL" id="KYQ91335.1"/>
    </source>
</evidence>
<gene>
    <name evidence="1" type="ORF">DLAC_08282</name>
</gene>
<sequence>MIKNFLFLKNDQNENTTKFLQKKSPKFVVSGGLIYRNWVSSFDFGPIEAVEPNTSVFNIPNFQNLYFVSSIQNGGIVMVSFEKQVFIDSERVFEESKLTNLLNKIQDSTSYQNRYELSNEEQSFLNTFSVEIVGDFDSIPGIPKISAIINSVTSKSVPVEYTITPVYQLLDSLNISHGPVVSVPSFPVSNVYYLLNQFEIYLDKQLEVSQYQSLANEYKEYINDITFDLDQIVNNIDKSFIEFQTFLNSNLSMIRSTTDLKQLKDQFFQKILGFTSTTVNQDEYLQLKKDIDFVTKIQQYRNMSMITKEQSKTEVIIACQATYDNIYVLHYTKETLTDIYLDSFLKFYSNHTRDGSFKTTFILIDVGLIQMQVSQDLPYVEHYNGRFTENDLNITSLENLIQYQSTVYGDKVKTDSPSYTLQMKCPGRKCLNNYKNWRCARCQVLITYQSHRFFCLCGSGLAQTSLFKCSDQFHDRTPVTKDLVYLELNQSYKSLIPIQKSEVVQLKKNINLLITTSPALPITEFESMFLKSLVTNDFVDILQLFETTATSNSNLKITSLDFDTTSPIYVNYLSKTNALCFFLSDSTFNQQIIKKIISNKHSIVSYRTKIYLINLKSTSDTDVLYLLEREGIPFSEFYFDFVGIKNLITKYNYCGANSLHSIALKDEILSNWRQLIEEFNKLIGEVRAETINNTIFENNSNLTTNPLTVVPTDGKGNKIPNNYNFIAEIYSGTLQNVGIGRNDSSNYATDSNFISLLRSNAWAATCTSIKIFEGILTGPWVLRFDFYCTAPSVKSQWADGIAVVFSKIGSPAFNLYSTGSSKGYYQQTNIFAVDFGVRSPLYSSSDLDIHCNLTPVNLPQGVPQGIIVGARDVVQKCFLIFNEKTLTLFVNNNLMFTFTVDIYTVLGNNLTISLNGGSGTFTMDARVANLYLWK</sequence>
<accession>A0A151ZBN1</accession>
<dbReference type="AlphaFoldDB" id="A0A151ZBN1"/>
<dbReference type="OrthoDB" id="24232at2759"/>
<dbReference type="Proteomes" id="UP000076078">
    <property type="component" value="Unassembled WGS sequence"/>
</dbReference>
<keyword evidence="2" id="KW-1185">Reference proteome</keyword>
<name>A0A151ZBN1_TIELA</name>
<evidence type="ECO:0000313" key="2">
    <source>
        <dbReference type="Proteomes" id="UP000076078"/>
    </source>
</evidence>
<protein>
    <submittedName>
        <fullName evidence="1">Uncharacterized protein</fullName>
    </submittedName>
</protein>
<comment type="caution">
    <text evidence="1">The sequence shown here is derived from an EMBL/GenBank/DDBJ whole genome shotgun (WGS) entry which is preliminary data.</text>
</comment>
<dbReference type="STRING" id="361077.A0A151ZBN1"/>
<proteinExistence type="predicted"/>
<dbReference type="EMBL" id="LODT01000035">
    <property type="protein sequence ID" value="KYQ91335.1"/>
    <property type="molecule type" value="Genomic_DNA"/>
</dbReference>
<dbReference type="InParanoid" id="A0A151ZBN1"/>
<organism evidence="1 2">
    <name type="scientific">Tieghemostelium lacteum</name>
    <name type="common">Slime mold</name>
    <name type="synonym">Dictyostelium lacteum</name>
    <dbReference type="NCBI Taxonomy" id="361077"/>
    <lineage>
        <taxon>Eukaryota</taxon>
        <taxon>Amoebozoa</taxon>
        <taxon>Evosea</taxon>
        <taxon>Eumycetozoa</taxon>
        <taxon>Dictyostelia</taxon>
        <taxon>Dictyosteliales</taxon>
        <taxon>Raperosteliaceae</taxon>
        <taxon>Tieghemostelium</taxon>
    </lineage>
</organism>